<reference evidence="1 2" key="1">
    <citation type="submission" date="2013-01" db="EMBL/GenBank/DDBJ databases">
        <authorList>
            <person name="Harkins D.M."/>
            <person name="Durkin A.S."/>
            <person name="Brinkac L.M."/>
            <person name="Haft D.H."/>
            <person name="Selengut J.D."/>
            <person name="Sanka R."/>
            <person name="DePew J."/>
            <person name="Purushe J."/>
            <person name="Picardeau M."/>
            <person name="Werts C."/>
            <person name="Goarant C."/>
            <person name="Vinetz J.M."/>
            <person name="Sutton G.G."/>
            <person name="Nierman W.C."/>
            <person name="Fouts D.E."/>
        </authorList>
    </citation>
    <scope>NUCLEOTIDE SEQUENCE [LARGE SCALE GENOMIC DNA]</scope>
    <source>
        <strain evidence="1 2">200901868</strain>
    </source>
</reference>
<name>M6W2L1_LEPBO</name>
<gene>
    <name evidence="1" type="ORF">LEP1GSC133_3603</name>
</gene>
<accession>M6W2L1</accession>
<dbReference type="AlphaFoldDB" id="M6W2L1"/>
<evidence type="ECO:0000313" key="1">
    <source>
        <dbReference type="EMBL" id="EMO63952.1"/>
    </source>
</evidence>
<dbReference type="STRING" id="1192866.LEP1GSC133_3603"/>
<comment type="caution">
    <text evidence="1">The sequence shown here is derived from an EMBL/GenBank/DDBJ whole genome shotgun (WGS) entry which is preliminary data.</text>
</comment>
<proteinExistence type="predicted"/>
<evidence type="ECO:0000313" key="2">
    <source>
        <dbReference type="Proteomes" id="UP000012159"/>
    </source>
</evidence>
<organism evidence="1 2">
    <name type="scientific">Leptospira borgpetersenii serovar Pomona str. 200901868</name>
    <dbReference type="NCBI Taxonomy" id="1192866"/>
    <lineage>
        <taxon>Bacteria</taxon>
        <taxon>Pseudomonadati</taxon>
        <taxon>Spirochaetota</taxon>
        <taxon>Spirochaetia</taxon>
        <taxon>Leptospirales</taxon>
        <taxon>Leptospiraceae</taxon>
        <taxon>Leptospira</taxon>
    </lineage>
</organism>
<dbReference type="EMBL" id="AKWF02000034">
    <property type="protein sequence ID" value="EMO63952.1"/>
    <property type="molecule type" value="Genomic_DNA"/>
</dbReference>
<dbReference type="Proteomes" id="UP000012159">
    <property type="component" value="Unassembled WGS sequence"/>
</dbReference>
<sequence length="47" mass="5732">MQRIVVYFHLSHQREFKNFYSIEMNLKSEFSKAVNYNSFVEPMLNTL</sequence>
<protein>
    <submittedName>
        <fullName evidence="1">Uncharacterized protein</fullName>
    </submittedName>
</protein>